<comment type="caution">
    <text evidence="1">The sequence shown here is derived from an EMBL/GenBank/DDBJ whole genome shotgun (WGS) entry which is preliminary data.</text>
</comment>
<dbReference type="Pfam" id="PF13730">
    <property type="entry name" value="HTH_36"/>
    <property type="match status" value="1"/>
</dbReference>
<evidence type="ECO:0000313" key="1">
    <source>
        <dbReference type="EMBL" id="MBM6876224.1"/>
    </source>
</evidence>
<evidence type="ECO:0000313" key="2">
    <source>
        <dbReference type="Proteomes" id="UP000728968"/>
    </source>
</evidence>
<reference evidence="1 2" key="1">
    <citation type="journal article" date="2021" name="Sci. Rep.">
        <title>The distribution of antibiotic resistance genes in chicken gut microbiota commensals.</title>
        <authorList>
            <person name="Juricova H."/>
            <person name="Matiasovicova J."/>
            <person name="Kubasova T."/>
            <person name="Cejkova D."/>
            <person name="Rychlik I."/>
        </authorList>
    </citation>
    <scope>NUCLEOTIDE SEQUENCE [LARGE SCALE GENOMIC DNA]</scope>
    <source>
        <strain evidence="1 2">An425</strain>
    </source>
</reference>
<keyword evidence="2" id="KW-1185">Reference proteome</keyword>
<dbReference type="EMBL" id="JACJLT010000228">
    <property type="protein sequence ID" value="MBM6876224.1"/>
    <property type="molecule type" value="Genomic_DNA"/>
</dbReference>
<name>A0ABS2G483_FUSMR</name>
<organism evidence="1 2">
    <name type="scientific">Fusobacterium mortiferum</name>
    <dbReference type="NCBI Taxonomy" id="850"/>
    <lineage>
        <taxon>Bacteria</taxon>
        <taxon>Fusobacteriati</taxon>
        <taxon>Fusobacteriota</taxon>
        <taxon>Fusobacteriia</taxon>
        <taxon>Fusobacteriales</taxon>
        <taxon>Fusobacteriaceae</taxon>
        <taxon>Fusobacterium</taxon>
    </lineage>
</organism>
<protein>
    <submittedName>
        <fullName evidence="1">Uncharacterized protein</fullName>
    </submittedName>
</protein>
<dbReference type="Proteomes" id="UP000728968">
    <property type="component" value="Unassembled WGS sequence"/>
</dbReference>
<gene>
    <name evidence="1" type="ORF">H6A04_11330</name>
</gene>
<sequence>MNNKTFWDAVRDLPGALFKTYSVINRLADNEVGYCFSKNATISEKMGGKHTTLVSADISKLIEKGYLFSLEIKKGFIVVERRLYTAENYKQYLEDKKNIENLIPTEIVKKDGIIFFTNERLIESQIRTEKDILPSAPVKEISIDGAYYQSIRLIIGHTSLKYEQVGKLGKPLERIKAVVEFAKKYGKGDGWIYNAIKDDYSLDDSYLKIKEEKNSKILENKKQLEDNLSKNIV</sequence>
<dbReference type="RefSeq" id="WP_204716840.1">
    <property type="nucleotide sequence ID" value="NZ_JACJLT010000228.1"/>
</dbReference>
<proteinExistence type="predicted"/>
<accession>A0ABS2G483</accession>